<sequence>MANITILDIKPAGVELFADSESYLIDLSENELEVYGGMVWSYWINQGSGFGVPRKLTSLSGSSYCYHQTNYRG</sequence>
<dbReference type="AlphaFoldDB" id="A0A1D8TRL9"/>
<dbReference type="OrthoDB" id="490865at2"/>
<organism evidence="1 2">
    <name type="scientific">Moorena producens PAL-8-15-08-1</name>
    <dbReference type="NCBI Taxonomy" id="1458985"/>
    <lineage>
        <taxon>Bacteria</taxon>
        <taxon>Bacillati</taxon>
        <taxon>Cyanobacteriota</taxon>
        <taxon>Cyanophyceae</taxon>
        <taxon>Coleofasciculales</taxon>
        <taxon>Coleofasciculaceae</taxon>
        <taxon>Moorena</taxon>
    </lineage>
</organism>
<gene>
    <name evidence="1" type="ORF">BJP34_13170</name>
</gene>
<dbReference type="Proteomes" id="UP000177870">
    <property type="component" value="Chromosome"/>
</dbReference>
<name>A0A1D8TRL9_9CYAN</name>
<dbReference type="RefSeq" id="WP_070392743.1">
    <property type="nucleotide sequence ID" value="NZ_CP017599.1"/>
</dbReference>
<proteinExistence type="predicted"/>
<protein>
    <submittedName>
        <fullName evidence="1">Uncharacterized protein</fullName>
    </submittedName>
</protein>
<dbReference type="KEGG" id="mpro:BJP34_13170"/>
<evidence type="ECO:0000313" key="1">
    <source>
        <dbReference type="EMBL" id="AOX00279.1"/>
    </source>
</evidence>
<evidence type="ECO:0000313" key="2">
    <source>
        <dbReference type="Proteomes" id="UP000177870"/>
    </source>
</evidence>
<dbReference type="EMBL" id="CP017599">
    <property type="protein sequence ID" value="AOX00279.1"/>
    <property type="molecule type" value="Genomic_DNA"/>
</dbReference>
<reference evidence="2" key="1">
    <citation type="submission" date="2016-10" db="EMBL/GenBank/DDBJ databases">
        <title>Comparative genomics uncovers the prolific and rare metabolic potential of the cyanobacterial genus Moorea.</title>
        <authorList>
            <person name="Leao T."/>
            <person name="Castelao G."/>
            <person name="Korobeynikov A."/>
            <person name="Monroe E.A."/>
            <person name="Podell S."/>
            <person name="Glukhov E."/>
            <person name="Allen E."/>
            <person name="Gerwick W.H."/>
            <person name="Gerwick L."/>
        </authorList>
    </citation>
    <scope>NUCLEOTIDE SEQUENCE [LARGE SCALE GENOMIC DNA]</scope>
    <source>
        <strain evidence="2">PAL-8-15-08-1</strain>
    </source>
</reference>
<accession>A0A1D8TRL9</accession>